<dbReference type="RefSeq" id="WP_101395271.1">
    <property type="nucleotide sequence ID" value="NZ_PJNE01000001.1"/>
</dbReference>
<sequence length="441" mass="47236">MRLRISVLTVGGVVTCLGLTACAGGAAPASDSGGATNAVSFESWSPIQQTTDQMVAAVQAANKGVTVKATIYNAPDYLVDLQTRAASNTMPDVVGLQSGAYTQQFRAKLMPLQDCAAKTWGADWKTKFFPIGLTEAQLGNPKGDTNFYSLPLMNETVNLWANTDILKANNATIPQTWDELVAFSKNQKGKDFAPFLMPALQGWNRSIVFLQIVNNVNPGLVYKAEGGTDKWTNPDIVKAFDYWQKLFTQKVFQDGAMGLTAYPDAGNQIEAGKAAIFPFGSWWIQQSDPTRSGTPPVSQGMAGWKPFLFPTIPGGASQPQLVGGMDVGLGMAKNTKNPELACKVLTDFIAGAGAQKMINTFNDVPAVVGLTPQKFTGDNQKAIWNTFMTDWLPNVKYSRYLADPKVDQAVNDALAALASGQTTPQDAAASVQKVQDQVSAG</sequence>
<dbReference type="AlphaFoldDB" id="A0A2N3YIS4"/>
<name>A0A2N3YIS4_9MICO</name>
<dbReference type="PANTHER" id="PTHR43649:SF12">
    <property type="entry name" value="DIACETYLCHITOBIOSE BINDING PROTEIN DASA"/>
    <property type="match status" value="1"/>
</dbReference>
<reference evidence="2 3" key="1">
    <citation type="submission" date="2017-12" db="EMBL/GenBank/DDBJ databases">
        <title>Sequencing the genomes of 1000 Actinobacteria strains.</title>
        <authorList>
            <person name="Klenk H.-P."/>
        </authorList>
    </citation>
    <scope>NUCLEOTIDE SEQUENCE [LARGE SCALE GENOMIC DNA]</scope>
    <source>
        <strain evidence="2 3">DSM 12806</strain>
    </source>
</reference>
<dbReference type="OrthoDB" id="8317736at2"/>
<keyword evidence="1" id="KW-0732">Signal</keyword>
<accession>A0A2N3YIS4</accession>
<dbReference type="EMBL" id="PJNE01000001">
    <property type="protein sequence ID" value="PKW26751.1"/>
    <property type="molecule type" value="Genomic_DNA"/>
</dbReference>
<proteinExistence type="predicted"/>
<dbReference type="PROSITE" id="PS51257">
    <property type="entry name" value="PROKAR_LIPOPROTEIN"/>
    <property type="match status" value="1"/>
</dbReference>
<protein>
    <submittedName>
        <fullName evidence="2">Carbohydrate ABC transporter substrate-binding protein (CUT1 family)</fullName>
    </submittedName>
</protein>
<evidence type="ECO:0000313" key="3">
    <source>
        <dbReference type="Proteomes" id="UP000233781"/>
    </source>
</evidence>
<keyword evidence="3" id="KW-1185">Reference proteome</keyword>
<dbReference type="Gene3D" id="3.40.190.10">
    <property type="entry name" value="Periplasmic binding protein-like II"/>
    <property type="match status" value="2"/>
</dbReference>
<comment type="caution">
    <text evidence="2">The sequence shown here is derived from an EMBL/GenBank/DDBJ whole genome shotgun (WGS) entry which is preliminary data.</text>
</comment>
<evidence type="ECO:0000256" key="1">
    <source>
        <dbReference type="SAM" id="SignalP"/>
    </source>
</evidence>
<feature type="signal peptide" evidence="1">
    <location>
        <begin position="1"/>
        <end position="23"/>
    </location>
</feature>
<evidence type="ECO:0000313" key="2">
    <source>
        <dbReference type="EMBL" id="PKW26751.1"/>
    </source>
</evidence>
<feature type="chain" id="PRO_5039545945" evidence="1">
    <location>
        <begin position="24"/>
        <end position="441"/>
    </location>
</feature>
<dbReference type="PANTHER" id="PTHR43649">
    <property type="entry name" value="ARABINOSE-BINDING PROTEIN-RELATED"/>
    <property type="match status" value="1"/>
</dbReference>
<dbReference type="InterPro" id="IPR050490">
    <property type="entry name" value="Bact_solute-bd_prot1"/>
</dbReference>
<dbReference type="Proteomes" id="UP000233781">
    <property type="component" value="Unassembled WGS sequence"/>
</dbReference>
<organism evidence="2 3">
    <name type="scientific">Phycicoccus duodecadis</name>
    <dbReference type="NCBI Taxonomy" id="173053"/>
    <lineage>
        <taxon>Bacteria</taxon>
        <taxon>Bacillati</taxon>
        <taxon>Actinomycetota</taxon>
        <taxon>Actinomycetes</taxon>
        <taxon>Micrococcales</taxon>
        <taxon>Intrasporangiaceae</taxon>
        <taxon>Phycicoccus</taxon>
    </lineage>
</organism>
<gene>
    <name evidence="2" type="ORF">ATL31_1572</name>
</gene>
<dbReference type="SUPFAM" id="SSF53850">
    <property type="entry name" value="Periplasmic binding protein-like II"/>
    <property type="match status" value="1"/>
</dbReference>